<evidence type="ECO:0000256" key="1">
    <source>
        <dbReference type="SAM" id="Phobius"/>
    </source>
</evidence>
<sequence length="80" mass="9264">MPNLFLKDEPLDRAPAIVGFEVIRYVRTAGKGRVSIFDVVDHFKRERWFTSTAFFYGLIFLYAVGLLEFEEPYLVALDAD</sequence>
<proteinExistence type="predicted"/>
<keyword evidence="1" id="KW-0812">Transmembrane</keyword>
<keyword evidence="3" id="KW-1185">Reference proteome</keyword>
<organism evidence="2 3">
    <name type="scientific">Devosia riboflavina</name>
    <dbReference type="NCBI Taxonomy" id="46914"/>
    <lineage>
        <taxon>Bacteria</taxon>
        <taxon>Pseudomonadati</taxon>
        <taxon>Pseudomonadota</taxon>
        <taxon>Alphaproteobacteria</taxon>
        <taxon>Hyphomicrobiales</taxon>
        <taxon>Devosiaceae</taxon>
        <taxon>Devosia</taxon>
    </lineage>
</organism>
<dbReference type="EMBL" id="JQGC01000012">
    <property type="protein sequence ID" value="KFL30600.1"/>
    <property type="molecule type" value="Genomic_DNA"/>
</dbReference>
<protein>
    <submittedName>
        <fullName evidence="2">Uncharacterized protein</fullName>
    </submittedName>
</protein>
<dbReference type="Proteomes" id="UP000028981">
    <property type="component" value="Unassembled WGS sequence"/>
</dbReference>
<comment type="caution">
    <text evidence="2">The sequence shown here is derived from an EMBL/GenBank/DDBJ whole genome shotgun (WGS) entry which is preliminary data.</text>
</comment>
<accession>A0A087M147</accession>
<reference evidence="2 3" key="1">
    <citation type="submission" date="2014-08" db="EMBL/GenBank/DDBJ databases">
        <authorList>
            <person name="Hassan Y.I."/>
            <person name="Lepp D."/>
            <person name="Zhou T."/>
        </authorList>
    </citation>
    <scope>NUCLEOTIDE SEQUENCE [LARGE SCALE GENOMIC DNA]</scope>
    <source>
        <strain evidence="2 3">IFO13584</strain>
    </source>
</reference>
<evidence type="ECO:0000313" key="3">
    <source>
        <dbReference type="Proteomes" id="UP000028981"/>
    </source>
</evidence>
<dbReference type="RefSeq" id="WP_035083833.1">
    <property type="nucleotide sequence ID" value="NZ_JQGC01000012.1"/>
</dbReference>
<gene>
    <name evidence="2" type="ORF">JP75_14020</name>
</gene>
<keyword evidence="1" id="KW-0472">Membrane</keyword>
<dbReference type="AlphaFoldDB" id="A0A087M147"/>
<evidence type="ECO:0000313" key="2">
    <source>
        <dbReference type="EMBL" id="KFL30600.1"/>
    </source>
</evidence>
<feature type="transmembrane region" description="Helical" evidence="1">
    <location>
        <begin position="48"/>
        <end position="67"/>
    </location>
</feature>
<keyword evidence="1" id="KW-1133">Transmembrane helix</keyword>
<dbReference type="STRING" id="46914.JP75_14020"/>
<name>A0A087M147_9HYPH</name>
<dbReference type="OrthoDB" id="6638302at2"/>